<reference evidence="9 10" key="1">
    <citation type="submission" date="2023-08" db="EMBL/GenBank/DDBJ databases">
        <title>Functional and genomic diversity of the sorghum phyllosphere microbiome.</title>
        <authorList>
            <person name="Shade A."/>
        </authorList>
    </citation>
    <scope>NUCLEOTIDE SEQUENCE [LARGE SCALE GENOMIC DNA]</scope>
    <source>
        <strain evidence="9 10">SORGH_AS_0445</strain>
    </source>
</reference>
<evidence type="ECO:0000256" key="4">
    <source>
        <dbReference type="ARBA" id="ARBA00022692"/>
    </source>
</evidence>
<evidence type="ECO:0000259" key="8">
    <source>
        <dbReference type="PROSITE" id="PS50928"/>
    </source>
</evidence>
<feature type="domain" description="ABC transmembrane type-1" evidence="8">
    <location>
        <begin position="101"/>
        <end position="304"/>
    </location>
</feature>
<keyword evidence="6 7" id="KW-0472">Membrane</keyword>
<evidence type="ECO:0000256" key="2">
    <source>
        <dbReference type="ARBA" id="ARBA00022448"/>
    </source>
</evidence>
<keyword evidence="9" id="KW-0762">Sugar transport</keyword>
<keyword evidence="5 7" id="KW-1133">Transmembrane helix</keyword>
<dbReference type="PROSITE" id="PS50928">
    <property type="entry name" value="ABC_TM1"/>
    <property type="match status" value="1"/>
</dbReference>
<feature type="transmembrane region" description="Helical" evidence="7">
    <location>
        <begin position="225"/>
        <end position="250"/>
    </location>
</feature>
<comment type="caution">
    <text evidence="9">The sequence shown here is derived from an EMBL/GenBank/DDBJ whole genome shotgun (WGS) entry which is preliminary data.</text>
</comment>
<sequence length="318" mass="33969">MTNTLSGGRAIETALAAVTPVAPPLHSRRKPTTRKRIATVGWYIGVILISVVTVAPLVWTISTSLKPATEILSGALNLIPANATLENYLQVFEEVPFGRYFVNSLVLGIGGAVTNIFFGALGGYALAKLQFKGRAAVFAVFLSSLMIPGIITMIPSFLILRSIPFAGGNDVFGQGGLGLINTYWAVIIPGAAGAFAVFFMKQFFETLPDELGEAARIDGASEFRIFAIIYFPLAKAGLAVLGIISFQAGWNNFLWPLIVLNSQDMMTVQVGLASFVNNYETAFGPLMAGTVIASLPVLLVFLFAQRYIIEGVAHVGSK</sequence>
<dbReference type="InterPro" id="IPR000515">
    <property type="entry name" value="MetI-like"/>
</dbReference>
<feature type="transmembrane region" description="Helical" evidence="7">
    <location>
        <begin position="100"/>
        <end position="126"/>
    </location>
</feature>
<evidence type="ECO:0000313" key="10">
    <source>
        <dbReference type="Proteomes" id="UP001249291"/>
    </source>
</evidence>
<dbReference type="EMBL" id="JAVIZQ010000001">
    <property type="protein sequence ID" value="MDR6143611.1"/>
    <property type="molecule type" value="Genomic_DNA"/>
</dbReference>
<evidence type="ECO:0000256" key="5">
    <source>
        <dbReference type="ARBA" id="ARBA00022989"/>
    </source>
</evidence>
<dbReference type="PANTHER" id="PTHR43744:SF12">
    <property type="entry name" value="ABC TRANSPORTER PERMEASE PROTEIN MG189-RELATED"/>
    <property type="match status" value="1"/>
</dbReference>
<evidence type="ECO:0000256" key="6">
    <source>
        <dbReference type="ARBA" id="ARBA00023136"/>
    </source>
</evidence>
<keyword evidence="10" id="KW-1185">Reference proteome</keyword>
<gene>
    <name evidence="9" type="ORF">QE375_003165</name>
</gene>
<evidence type="ECO:0000313" key="9">
    <source>
        <dbReference type="EMBL" id="MDR6143611.1"/>
    </source>
</evidence>
<keyword evidence="3" id="KW-1003">Cell membrane</keyword>
<comment type="subcellular location">
    <subcellularLocation>
        <location evidence="1 7">Cell membrane</location>
        <topology evidence="1 7">Multi-pass membrane protein</topology>
    </subcellularLocation>
</comment>
<dbReference type="RefSeq" id="WP_309692883.1">
    <property type="nucleotide sequence ID" value="NZ_JAVIZQ010000001.1"/>
</dbReference>
<feature type="transmembrane region" description="Helical" evidence="7">
    <location>
        <begin position="37"/>
        <end position="59"/>
    </location>
</feature>
<dbReference type="Pfam" id="PF00528">
    <property type="entry name" value="BPD_transp_1"/>
    <property type="match status" value="1"/>
</dbReference>
<dbReference type="Gene3D" id="1.10.3720.10">
    <property type="entry name" value="MetI-like"/>
    <property type="match status" value="1"/>
</dbReference>
<proteinExistence type="inferred from homology"/>
<name>A0ABU1HU84_9MICO</name>
<protein>
    <submittedName>
        <fullName evidence="9">Multiple sugar transport system permease protein</fullName>
    </submittedName>
</protein>
<feature type="transmembrane region" description="Helical" evidence="7">
    <location>
        <begin position="282"/>
        <end position="304"/>
    </location>
</feature>
<evidence type="ECO:0000256" key="1">
    <source>
        <dbReference type="ARBA" id="ARBA00004651"/>
    </source>
</evidence>
<dbReference type="Proteomes" id="UP001249291">
    <property type="component" value="Unassembled WGS sequence"/>
</dbReference>
<dbReference type="InterPro" id="IPR035906">
    <property type="entry name" value="MetI-like_sf"/>
</dbReference>
<feature type="transmembrane region" description="Helical" evidence="7">
    <location>
        <begin position="138"/>
        <end position="163"/>
    </location>
</feature>
<feature type="transmembrane region" description="Helical" evidence="7">
    <location>
        <begin position="183"/>
        <end position="204"/>
    </location>
</feature>
<dbReference type="CDD" id="cd06261">
    <property type="entry name" value="TM_PBP2"/>
    <property type="match status" value="1"/>
</dbReference>
<keyword evidence="2 7" id="KW-0813">Transport</keyword>
<dbReference type="SUPFAM" id="SSF161098">
    <property type="entry name" value="MetI-like"/>
    <property type="match status" value="1"/>
</dbReference>
<keyword evidence="4 7" id="KW-0812">Transmembrane</keyword>
<organism evidence="9 10">
    <name type="scientific">Microbacterium foliorum</name>
    <dbReference type="NCBI Taxonomy" id="104336"/>
    <lineage>
        <taxon>Bacteria</taxon>
        <taxon>Bacillati</taxon>
        <taxon>Actinomycetota</taxon>
        <taxon>Actinomycetes</taxon>
        <taxon>Micrococcales</taxon>
        <taxon>Microbacteriaceae</taxon>
        <taxon>Microbacterium</taxon>
    </lineage>
</organism>
<accession>A0ABU1HU84</accession>
<comment type="similarity">
    <text evidence="7">Belongs to the binding-protein-dependent transport system permease family.</text>
</comment>
<evidence type="ECO:0000256" key="7">
    <source>
        <dbReference type="RuleBase" id="RU363032"/>
    </source>
</evidence>
<evidence type="ECO:0000256" key="3">
    <source>
        <dbReference type="ARBA" id="ARBA00022475"/>
    </source>
</evidence>
<dbReference type="PANTHER" id="PTHR43744">
    <property type="entry name" value="ABC TRANSPORTER PERMEASE PROTEIN MG189-RELATED-RELATED"/>
    <property type="match status" value="1"/>
</dbReference>